<evidence type="ECO:0000256" key="7">
    <source>
        <dbReference type="ARBA" id="ARBA00022723"/>
    </source>
</evidence>
<evidence type="ECO:0000256" key="11">
    <source>
        <dbReference type="ARBA" id="ARBA00049336"/>
    </source>
</evidence>
<dbReference type="EMBL" id="QEIN01000550">
    <property type="protein sequence ID" value="RCV47313.1"/>
    <property type="molecule type" value="Genomic_DNA"/>
</dbReference>
<comment type="cofactor">
    <cofactor evidence="1">
        <name>Mg(2+)</name>
        <dbReference type="ChEBI" id="CHEBI:18420"/>
    </cofactor>
</comment>
<feature type="non-terminal residue" evidence="13">
    <location>
        <position position="118"/>
    </location>
</feature>
<dbReference type="AlphaFoldDB" id="A0A368SXN4"/>
<dbReference type="GO" id="GO:0008879">
    <property type="term" value="F:glucose-1-phosphate thymidylyltransferase activity"/>
    <property type="evidence" value="ECO:0007669"/>
    <property type="project" value="UniProtKB-EC"/>
</dbReference>
<evidence type="ECO:0000259" key="12">
    <source>
        <dbReference type="Pfam" id="PF00483"/>
    </source>
</evidence>
<comment type="caution">
    <text evidence="13">The sequence shown here is derived from an EMBL/GenBank/DDBJ whole genome shotgun (WGS) entry which is preliminary data.</text>
</comment>
<dbReference type="GO" id="GO:0046872">
    <property type="term" value="F:metal ion binding"/>
    <property type="evidence" value="ECO:0007669"/>
    <property type="project" value="UniProtKB-KW"/>
</dbReference>
<evidence type="ECO:0000313" key="14">
    <source>
        <dbReference type="Proteomes" id="UP000253318"/>
    </source>
</evidence>
<evidence type="ECO:0000256" key="2">
    <source>
        <dbReference type="ARBA" id="ARBA00010480"/>
    </source>
</evidence>
<dbReference type="Gene3D" id="3.90.550.10">
    <property type="entry name" value="Spore Coat Polysaccharide Biosynthesis Protein SpsA, Chain A"/>
    <property type="match status" value="1"/>
</dbReference>
<evidence type="ECO:0000313" key="13">
    <source>
        <dbReference type="EMBL" id="RCV47313.1"/>
    </source>
</evidence>
<dbReference type="PANTHER" id="PTHR43532">
    <property type="entry name" value="GLUCOSE-1-PHOSPHATE THYMIDYLYLTRANSFERASE"/>
    <property type="match status" value="1"/>
</dbReference>
<accession>A0A368SXN4</accession>
<keyword evidence="14" id="KW-1185">Reference proteome</keyword>
<comment type="catalytic activity">
    <reaction evidence="11">
        <text>dTTP + alpha-D-glucose 1-phosphate + H(+) = dTDP-alpha-D-glucose + diphosphate</text>
        <dbReference type="Rhea" id="RHEA:15225"/>
        <dbReference type="ChEBI" id="CHEBI:15378"/>
        <dbReference type="ChEBI" id="CHEBI:33019"/>
        <dbReference type="ChEBI" id="CHEBI:37568"/>
        <dbReference type="ChEBI" id="CHEBI:57477"/>
        <dbReference type="ChEBI" id="CHEBI:58601"/>
        <dbReference type="EC" id="2.7.7.24"/>
    </reaction>
</comment>
<dbReference type="Pfam" id="PF00483">
    <property type="entry name" value="NTP_transferase"/>
    <property type="match status" value="1"/>
</dbReference>
<evidence type="ECO:0000256" key="6">
    <source>
        <dbReference type="ARBA" id="ARBA00022695"/>
    </source>
</evidence>
<name>A0A368SXN4_9ACTN</name>
<dbReference type="InterPro" id="IPR005835">
    <property type="entry name" value="NTP_transferase_dom"/>
</dbReference>
<sequence length="118" mass="12912">MRGIILAGGTGSRLRPVTNVVSKQLLPVYDKPMIYYPLSVLMTAGIRDILIISTPHHLGAYTDLLHDGSHLGIRLTYRAQDQPRGLAHALILGRDFIADHPLALILGDNIFHAPDLAD</sequence>
<dbReference type="RefSeq" id="WP_181874742.1">
    <property type="nucleotide sequence ID" value="NZ_QEIN01000550.1"/>
</dbReference>
<dbReference type="EC" id="2.7.7.24" evidence="3"/>
<reference evidence="13 14" key="1">
    <citation type="submission" date="2018-04" db="EMBL/GenBank/DDBJ databases">
        <title>Novel actinobacteria from marine sediment.</title>
        <authorList>
            <person name="Ng Z.Y."/>
            <person name="Tan G.Y.A."/>
        </authorList>
    </citation>
    <scope>NUCLEOTIDE SEQUENCE [LARGE SCALE GENOMIC DNA]</scope>
    <source>
        <strain evidence="13 14">TPS81</strain>
    </source>
</reference>
<keyword evidence="6" id="KW-0548">Nucleotidyltransferase</keyword>
<keyword evidence="8" id="KW-0460">Magnesium</keyword>
<comment type="similarity">
    <text evidence="2">Belongs to the glucose-1-phosphate thymidylyltransferase family.</text>
</comment>
<gene>
    <name evidence="13" type="ORF">DEF24_27295</name>
</gene>
<protein>
    <recommendedName>
        <fullName evidence="4">Glucose-1-phosphate thymidylyltransferase</fullName>
        <ecNumber evidence="3">2.7.7.24</ecNumber>
    </recommendedName>
    <alternativeName>
        <fullName evidence="10">dTDP-glucose pyrophosphorylase</fullName>
    </alternativeName>
    <alternativeName>
        <fullName evidence="9">dTDP-glucose synthase</fullName>
    </alternativeName>
</protein>
<organism evidence="13 14">
    <name type="scientific">Marinitenerispora sediminis</name>
    <dbReference type="NCBI Taxonomy" id="1931232"/>
    <lineage>
        <taxon>Bacteria</taxon>
        <taxon>Bacillati</taxon>
        <taxon>Actinomycetota</taxon>
        <taxon>Actinomycetes</taxon>
        <taxon>Streptosporangiales</taxon>
        <taxon>Nocardiopsidaceae</taxon>
        <taxon>Marinitenerispora</taxon>
    </lineage>
</organism>
<evidence type="ECO:0000256" key="10">
    <source>
        <dbReference type="ARBA" id="ARBA00032598"/>
    </source>
</evidence>
<feature type="domain" description="Nucleotidyl transferase" evidence="12">
    <location>
        <begin position="3"/>
        <end position="116"/>
    </location>
</feature>
<dbReference type="Proteomes" id="UP000253318">
    <property type="component" value="Unassembled WGS sequence"/>
</dbReference>
<dbReference type="SUPFAM" id="SSF53448">
    <property type="entry name" value="Nucleotide-diphospho-sugar transferases"/>
    <property type="match status" value="1"/>
</dbReference>
<evidence type="ECO:0000256" key="1">
    <source>
        <dbReference type="ARBA" id="ARBA00001946"/>
    </source>
</evidence>
<dbReference type="InterPro" id="IPR005907">
    <property type="entry name" value="G1P_thy_trans_s"/>
</dbReference>
<evidence type="ECO:0000256" key="9">
    <source>
        <dbReference type="ARBA" id="ARBA00032492"/>
    </source>
</evidence>
<dbReference type="InterPro" id="IPR029044">
    <property type="entry name" value="Nucleotide-diphossugar_trans"/>
</dbReference>
<keyword evidence="5 13" id="KW-0808">Transferase</keyword>
<evidence type="ECO:0000256" key="5">
    <source>
        <dbReference type="ARBA" id="ARBA00022679"/>
    </source>
</evidence>
<evidence type="ECO:0000256" key="4">
    <source>
        <dbReference type="ARBA" id="ARBA00017654"/>
    </source>
</evidence>
<evidence type="ECO:0000256" key="8">
    <source>
        <dbReference type="ARBA" id="ARBA00022842"/>
    </source>
</evidence>
<keyword evidence="7" id="KW-0479">Metal-binding</keyword>
<dbReference type="PANTHER" id="PTHR43532:SF1">
    <property type="entry name" value="GLUCOSE-1-PHOSPHATE THYMIDYLYLTRANSFERASE 1"/>
    <property type="match status" value="1"/>
</dbReference>
<evidence type="ECO:0000256" key="3">
    <source>
        <dbReference type="ARBA" id="ARBA00012461"/>
    </source>
</evidence>
<proteinExistence type="inferred from homology"/>